<dbReference type="FunFam" id="3.40.50.300:FF:000277">
    <property type="entry name" value="ATP-dependent zinc metalloprotease FtsH"/>
    <property type="match status" value="1"/>
</dbReference>
<keyword evidence="14" id="KW-1185">Reference proteome</keyword>
<evidence type="ECO:0000256" key="1">
    <source>
        <dbReference type="ARBA" id="ARBA00004141"/>
    </source>
</evidence>
<sequence length="456" mass="51348">MALFSIPLQSNSPPLSLSLLPRPSLGFISLRLRLTKPQHLHMHWYWYWYWYWLHKSNALRISRCVPRLTQNPNALGNNTEQKPPWMNQIILFLHQLRDFLKHKFTSAAQWISERMNSPKDLALLILLMLGLPLMLSRLPPNGYILKEVPYSELVNGVKLGHVSAVVSEEGSRCIYFDKISNEQAQEEEQHAYSSCKMYCTRKIDGDEKFLLGLLRNKGVIYRSVPMPVSSLLVSCIGTIAGVWIGIIPFIWILERRLNGNKRKKNRTGTGQMVSFDDVKGVDSAKEELIEVVNCLQGTLDYKKLGAKLPTGILLVGPPGTGKTLLARAVAGEAGVPFFSVSASEFVEMYVGRGAARVRDLFKEARREAPAVVFIDELDAVGTERDGFNSERDQTLNQLLTEMDGFDSDSDKQVIVMAATNRAATLDPALLRPGRFSRKVFVGEPDLEGRKESWPFI</sequence>
<feature type="transmembrane region" description="Helical" evidence="11">
    <location>
        <begin position="231"/>
        <end position="253"/>
    </location>
</feature>
<keyword evidence="7" id="KW-0809">Transit peptide</keyword>
<evidence type="ECO:0000256" key="11">
    <source>
        <dbReference type="SAM" id="Phobius"/>
    </source>
</evidence>
<dbReference type="GO" id="GO:0009535">
    <property type="term" value="C:chloroplast thylakoid membrane"/>
    <property type="evidence" value="ECO:0007669"/>
    <property type="project" value="TreeGrafter"/>
</dbReference>
<organism evidence="13 14">
    <name type="scientific">Carex littledalei</name>
    <dbReference type="NCBI Taxonomy" id="544730"/>
    <lineage>
        <taxon>Eukaryota</taxon>
        <taxon>Viridiplantae</taxon>
        <taxon>Streptophyta</taxon>
        <taxon>Embryophyta</taxon>
        <taxon>Tracheophyta</taxon>
        <taxon>Spermatophyta</taxon>
        <taxon>Magnoliopsida</taxon>
        <taxon>Liliopsida</taxon>
        <taxon>Poales</taxon>
        <taxon>Cyperaceae</taxon>
        <taxon>Cyperoideae</taxon>
        <taxon>Cariceae</taxon>
        <taxon>Carex</taxon>
        <taxon>Carex subgen. Euthyceras</taxon>
    </lineage>
</organism>
<dbReference type="PANTHER" id="PTHR23076">
    <property type="entry name" value="METALLOPROTEASE M41 FTSH"/>
    <property type="match status" value="1"/>
</dbReference>
<dbReference type="GO" id="GO:0016887">
    <property type="term" value="F:ATP hydrolysis activity"/>
    <property type="evidence" value="ECO:0007669"/>
    <property type="project" value="InterPro"/>
</dbReference>
<evidence type="ECO:0000313" key="13">
    <source>
        <dbReference type="EMBL" id="KAF3338270.1"/>
    </source>
</evidence>
<evidence type="ECO:0000256" key="2">
    <source>
        <dbReference type="ARBA" id="ARBA00022670"/>
    </source>
</evidence>
<dbReference type="Proteomes" id="UP000623129">
    <property type="component" value="Unassembled WGS sequence"/>
</dbReference>
<evidence type="ECO:0000256" key="10">
    <source>
        <dbReference type="RuleBase" id="RU003651"/>
    </source>
</evidence>
<dbReference type="InterPro" id="IPR027417">
    <property type="entry name" value="P-loop_NTPase"/>
</dbReference>
<dbReference type="SMART" id="SM00382">
    <property type="entry name" value="AAA"/>
    <property type="match status" value="1"/>
</dbReference>
<keyword evidence="5" id="KW-0378">Hydrolase</keyword>
<dbReference type="SUPFAM" id="SSF52540">
    <property type="entry name" value="P-loop containing nucleoside triphosphate hydrolases"/>
    <property type="match status" value="1"/>
</dbReference>
<dbReference type="InterPro" id="IPR003593">
    <property type="entry name" value="AAA+_ATPase"/>
</dbReference>
<evidence type="ECO:0000256" key="7">
    <source>
        <dbReference type="ARBA" id="ARBA00022946"/>
    </source>
</evidence>
<dbReference type="InterPro" id="IPR003960">
    <property type="entry name" value="ATPase_AAA_CS"/>
</dbReference>
<dbReference type="CDD" id="cd19501">
    <property type="entry name" value="RecA-like_FtsH"/>
    <property type="match status" value="1"/>
</dbReference>
<keyword evidence="6 10" id="KW-0067">ATP-binding</keyword>
<dbReference type="GO" id="GO:0006508">
    <property type="term" value="P:proteolysis"/>
    <property type="evidence" value="ECO:0007669"/>
    <property type="project" value="UniProtKB-KW"/>
</dbReference>
<evidence type="ECO:0000256" key="6">
    <source>
        <dbReference type="ARBA" id="ARBA00022840"/>
    </source>
</evidence>
<evidence type="ECO:0000256" key="8">
    <source>
        <dbReference type="ARBA" id="ARBA00022989"/>
    </source>
</evidence>
<keyword evidence="4 10" id="KW-0547">Nucleotide-binding</keyword>
<evidence type="ECO:0000256" key="9">
    <source>
        <dbReference type="ARBA" id="ARBA00023136"/>
    </source>
</evidence>
<name>A0A833QYD6_9POAL</name>
<comment type="caution">
    <text evidence="13">The sequence shown here is derived from an EMBL/GenBank/DDBJ whole genome shotgun (WGS) entry which is preliminary data.</text>
</comment>
<evidence type="ECO:0000259" key="12">
    <source>
        <dbReference type="SMART" id="SM00382"/>
    </source>
</evidence>
<evidence type="ECO:0000256" key="3">
    <source>
        <dbReference type="ARBA" id="ARBA00022692"/>
    </source>
</evidence>
<keyword evidence="8 11" id="KW-1133">Transmembrane helix</keyword>
<keyword evidence="3 11" id="KW-0812">Transmembrane</keyword>
<feature type="domain" description="AAA+ ATPase" evidence="12">
    <location>
        <begin position="308"/>
        <end position="445"/>
    </location>
</feature>
<dbReference type="Pfam" id="PF00004">
    <property type="entry name" value="AAA"/>
    <property type="match status" value="1"/>
</dbReference>
<dbReference type="Gene3D" id="3.40.50.300">
    <property type="entry name" value="P-loop containing nucleotide triphosphate hydrolases"/>
    <property type="match status" value="1"/>
</dbReference>
<dbReference type="OrthoDB" id="1413014at2759"/>
<accession>A0A833QYD6</accession>
<keyword evidence="9 11" id="KW-0472">Membrane</keyword>
<gene>
    <name evidence="13" type="ORF">FCM35_KLT17107</name>
</gene>
<dbReference type="EMBL" id="SWLB01000005">
    <property type="protein sequence ID" value="KAF3338270.1"/>
    <property type="molecule type" value="Genomic_DNA"/>
</dbReference>
<dbReference type="PROSITE" id="PS00674">
    <property type="entry name" value="AAA"/>
    <property type="match status" value="1"/>
</dbReference>
<dbReference type="GO" id="GO:0005524">
    <property type="term" value="F:ATP binding"/>
    <property type="evidence" value="ECO:0007669"/>
    <property type="project" value="UniProtKB-KW"/>
</dbReference>
<dbReference type="AlphaFoldDB" id="A0A833QYD6"/>
<reference evidence="13" key="1">
    <citation type="submission" date="2020-01" db="EMBL/GenBank/DDBJ databases">
        <title>Genome sequence of Kobresia littledalei, the first chromosome-level genome in the family Cyperaceae.</title>
        <authorList>
            <person name="Qu G."/>
        </authorList>
    </citation>
    <scope>NUCLEOTIDE SEQUENCE</scope>
    <source>
        <strain evidence="13">C.B.Clarke</strain>
        <tissue evidence="13">Leaf</tissue>
    </source>
</reference>
<keyword evidence="2" id="KW-0645">Protease</keyword>
<dbReference type="PANTHER" id="PTHR23076:SF110">
    <property type="entry name" value="INACTIVE ATP-DEPENDENT ZINC METALLOPROTEASE FTSHI 3, CHLOROPLASTIC-RELATED"/>
    <property type="match status" value="1"/>
</dbReference>
<evidence type="ECO:0000256" key="5">
    <source>
        <dbReference type="ARBA" id="ARBA00022801"/>
    </source>
</evidence>
<evidence type="ECO:0000313" key="14">
    <source>
        <dbReference type="Proteomes" id="UP000623129"/>
    </source>
</evidence>
<evidence type="ECO:0000256" key="4">
    <source>
        <dbReference type="ARBA" id="ARBA00022741"/>
    </source>
</evidence>
<protein>
    <recommendedName>
        <fullName evidence="12">AAA+ ATPase domain-containing protein</fullName>
    </recommendedName>
</protein>
<dbReference type="GO" id="GO:0004176">
    <property type="term" value="F:ATP-dependent peptidase activity"/>
    <property type="evidence" value="ECO:0007669"/>
    <property type="project" value="TreeGrafter"/>
</dbReference>
<comment type="subcellular location">
    <subcellularLocation>
        <location evidence="1">Membrane</location>
        <topology evidence="1">Multi-pass membrane protein</topology>
    </subcellularLocation>
</comment>
<dbReference type="InterPro" id="IPR003959">
    <property type="entry name" value="ATPase_AAA_core"/>
</dbReference>
<proteinExistence type="inferred from homology"/>
<comment type="similarity">
    <text evidence="10">Belongs to the AAA ATPase family.</text>
</comment>